<dbReference type="PROSITE" id="PS50011">
    <property type="entry name" value="PROTEIN_KINASE_DOM"/>
    <property type="match status" value="1"/>
</dbReference>
<evidence type="ECO:0000256" key="8">
    <source>
        <dbReference type="SAM" id="MobiDB-lite"/>
    </source>
</evidence>
<evidence type="ECO:0000256" key="5">
    <source>
        <dbReference type="ARBA" id="ARBA00022777"/>
    </source>
</evidence>
<feature type="region of interest" description="Disordered" evidence="8">
    <location>
        <begin position="438"/>
        <end position="457"/>
    </location>
</feature>
<sequence>MVPGSGKSMKQRVGHYDIVAELGRGGMGVVYKGFESALGRYVAIKVLADSLAHDPGVRERFLREARSMAALNDPHIIQIHSIGEDEGHPYFVMEFVEGESLGSLLKREGRLTLEQSLKVIHQTASGLATAHDRGVVHRDIKPGNLMISSRGSVKIADFGIALSNQDLSKKLTSTGEFVGTPGYLSPEVCLGKPVDQRSDIFSLGIVLFEMLTGKMPFTDESPLGLMLEVVRAEIPDVRQLNANVDETTSRILSRMIAKDPAHRYQSCHELAADLLGHPLVARGGPITLQPKLSPAAATLVGQKTPLPAALTTPITAPTPVRVPGGAATRITAGDAAPPPLPGAVAQVRPSVLDRPTVHASAPRRSSALPWAIAAILLLAAGAGAWTLRDRIPGFGAGSVTTAQPAASPDPAAGLQARSPNGSATTSTTGVSAMVDETRTASTEPAPVSTPTPTPSVAEPAALAANTTDAHAPSTPPSEPPPIPSAALPGADGEPPAPRASQADVDALRNLPAAQAESSAPPQIAKAPPPSKPAAPARPSVPTVAVVYGGDEVIAEPARDAITDLLQSRGFRVIEAGSVSGSQPNLKSLAGRADAVVFVQARPVGSEQIHYYGQSSTLYTVQVGVKAYRTRDGSVLWSSPAEQVNFTTLNAAEKAREAVDPMLDAVDRNLAEFRSGGRG</sequence>
<dbReference type="InterPro" id="IPR000719">
    <property type="entry name" value="Prot_kinase_dom"/>
</dbReference>
<dbReference type="FunFam" id="1.10.510.10:FF:000021">
    <property type="entry name" value="Serine/threonine protein kinase"/>
    <property type="match status" value="1"/>
</dbReference>
<dbReference type="PROSITE" id="PS00108">
    <property type="entry name" value="PROTEIN_KINASE_ST"/>
    <property type="match status" value="1"/>
</dbReference>
<gene>
    <name evidence="10" type="ORF">DI564_08800</name>
</gene>
<organism evidence="10 11">
    <name type="scientific">Rhodanobacter denitrificans</name>
    <dbReference type="NCBI Taxonomy" id="666685"/>
    <lineage>
        <taxon>Bacteria</taxon>
        <taxon>Pseudomonadati</taxon>
        <taxon>Pseudomonadota</taxon>
        <taxon>Gammaproteobacteria</taxon>
        <taxon>Lysobacterales</taxon>
        <taxon>Rhodanobacteraceae</taxon>
        <taxon>Rhodanobacter</taxon>
    </lineage>
</organism>
<dbReference type="SUPFAM" id="SSF56112">
    <property type="entry name" value="Protein kinase-like (PK-like)"/>
    <property type="match status" value="1"/>
</dbReference>
<dbReference type="PROSITE" id="PS00107">
    <property type="entry name" value="PROTEIN_KINASE_ATP"/>
    <property type="match status" value="1"/>
</dbReference>
<dbReference type="InterPro" id="IPR008271">
    <property type="entry name" value="Ser/Thr_kinase_AS"/>
</dbReference>
<dbReference type="InterPro" id="IPR017441">
    <property type="entry name" value="Protein_kinase_ATP_BS"/>
</dbReference>
<keyword evidence="2" id="KW-0723">Serine/threonine-protein kinase</keyword>
<dbReference type="EC" id="2.7.11.1" evidence="1"/>
<dbReference type="PANTHER" id="PTHR43289">
    <property type="entry name" value="MITOGEN-ACTIVATED PROTEIN KINASE KINASE KINASE 20-RELATED"/>
    <property type="match status" value="1"/>
</dbReference>
<dbReference type="EMBL" id="QFPO01000006">
    <property type="protein sequence ID" value="PZQ15422.1"/>
    <property type="molecule type" value="Genomic_DNA"/>
</dbReference>
<dbReference type="Proteomes" id="UP000249046">
    <property type="component" value="Unassembled WGS sequence"/>
</dbReference>
<evidence type="ECO:0000256" key="1">
    <source>
        <dbReference type="ARBA" id="ARBA00012513"/>
    </source>
</evidence>
<keyword evidence="6 7" id="KW-0067">ATP-binding</keyword>
<dbReference type="Pfam" id="PF00069">
    <property type="entry name" value="Pkinase"/>
    <property type="match status" value="1"/>
</dbReference>
<comment type="caution">
    <text evidence="10">The sequence shown here is derived from an EMBL/GenBank/DDBJ whole genome shotgun (WGS) entry which is preliminary data.</text>
</comment>
<dbReference type="InterPro" id="IPR011009">
    <property type="entry name" value="Kinase-like_dom_sf"/>
</dbReference>
<feature type="region of interest" description="Disordered" evidence="8">
    <location>
        <begin position="464"/>
        <end position="538"/>
    </location>
</feature>
<dbReference type="AlphaFoldDB" id="A0A2W5KEG8"/>
<name>A0A2W5KEG8_9GAMM</name>
<dbReference type="Gene3D" id="1.10.510.10">
    <property type="entry name" value="Transferase(Phosphotransferase) domain 1"/>
    <property type="match status" value="1"/>
</dbReference>
<feature type="domain" description="Protein kinase" evidence="9">
    <location>
        <begin position="16"/>
        <end position="280"/>
    </location>
</feature>
<evidence type="ECO:0000313" key="10">
    <source>
        <dbReference type="EMBL" id="PZQ15422.1"/>
    </source>
</evidence>
<dbReference type="GO" id="GO:0004674">
    <property type="term" value="F:protein serine/threonine kinase activity"/>
    <property type="evidence" value="ECO:0007669"/>
    <property type="project" value="UniProtKB-KW"/>
</dbReference>
<dbReference type="PANTHER" id="PTHR43289:SF6">
    <property type="entry name" value="SERINE_THREONINE-PROTEIN KINASE NEKL-3"/>
    <property type="match status" value="1"/>
</dbReference>
<dbReference type="GO" id="GO:0005524">
    <property type="term" value="F:ATP binding"/>
    <property type="evidence" value="ECO:0007669"/>
    <property type="project" value="UniProtKB-UniRule"/>
</dbReference>
<evidence type="ECO:0000313" key="11">
    <source>
        <dbReference type="Proteomes" id="UP000249046"/>
    </source>
</evidence>
<evidence type="ECO:0000256" key="3">
    <source>
        <dbReference type="ARBA" id="ARBA00022679"/>
    </source>
</evidence>
<keyword evidence="5" id="KW-0418">Kinase</keyword>
<feature type="binding site" evidence="7">
    <location>
        <position position="45"/>
    </location>
    <ligand>
        <name>ATP</name>
        <dbReference type="ChEBI" id="CHEBI:30616"/>
    </ligand>
</feature>
<feature type="compositionally biased region" description="Low complexity" evidence="8">
    <location>
        <begin position="511"/>
        <end position="525"/>
    </location>
</feature>
<feature type="region of interest" description="Disordered" evidence="8">
    <location>
        <begin position="400"/>
        <end position="430"/>
    </location>
</feature>
<evidence type="ECO:0000256" key="7">
    <source>
        <dbReference type="PROSITE-ProRule" id="PRU10141"/>
    </source>
</evidence>
<evidence type="ECO:0000256" key="4">
    <source>
        <dbReference type="ARBA" id="ARBA00022741"/>
    </source>
</evidence>
<keyword evidence="3" id="KW-0808">Transferase</keyword>
<dbReference type="CDD" id="cd14014">
    <property type="entry name" value="STKc_PknB_like"/>
    <property type="match status" value="1"/>
</dbReference>
<dbReference type="Gene3D" id="3.30.200.20">
    <property type="entry name" value="Phosphorylase Kinase, domain 1"/>
    <property type="match status" value="1"/>
</dbReference>
<dbReference type="SMART" id="SM00220">
    <property type="entry name" value="S_TKc"/>
    <property type="match status" value="1"/>
</dbReference>
<keyword evidence="4 7" id="KW-0547">Nucleotide-binding</keyword>
<reference evidence="10 11" key="1">
    <citation type="submission" date="2017-08" db="EMBL/GenBank/DDBJ databases">
        <title>Infants hospitalized years apart are colonized by the same room-sourced microbial strains.</title>
        <authorList>
            <person name="Brooks B."/>
            <person name="Olm M.R."/>
            <person name="Firek B.A."/>
            <person name="Baker R."/>
            <person name="Thomas B.C."/>
            <person name="Morowitz M.J."/>
            <person name="Banfield J.F."/>
        </authorList>
    </citation>
    <scope>NUCLEOTIDE SEQUENCE [LARGE SCALE GENOMIC DNA]</scope>
    <source>
        <strain evidence="10">S2_005_003_R2_42</strain>
    </source>
</reference>
<feature type="compositionally biased region" description="Low complexity" evidence="8">
    <location>
        <begin position="421"/>
        <end position="430"/>
    </location>
</feature>
<feature type="compositionally biased region" description="Pro residues" evidence="8">
    <location>
        <begin position="473"/>
        <end position="483"/>
    </location>
</feature>
<protein>
    <recommendedName>
        <fullName evidence="1">non-specific serine/threonine protein kinase</fullName>
        <ecNumber evidence="1">2.7.11.1</ecNumber>
    </recommendedName>
</protein>
<evidence type="ECO:0000256" key="2">
    <source>
        <dbReference type="ARBA" id="ARBA00022527"/>
    </source>
</evidence>
<proteinExistence type="predicted"/>
<evidence type="ECO:0000256" key="6">
    <source>
        <dbReference type="ARBA" id="ARBA00022840"/>
    </source>
</evidence>
<evidence type="ECO:0000259" key="9">
    <source>
        <dbReference type="PROSITE" id="PS50011"/>
    </source>
</evidence>
<accession>A0A2W5KEG8</accession>